<sequence length="393" mass="44434">MVDENQLPLHHLNQLYLSPNPVLNNNHLSNNSLVNNNIFTNAELIDSLINNNNQSSPSSANQSYNHLNNNNTNNNIGKHRLARDWIPSPSPSSSVSPLSLPFNQNHNNSNTHQHQSVPILSTESIDQFYPINPKSSSSLSQASSPSIQTELYSPASTRSPSELFEILIEKKRRRRESHNAVERRRRDNINDRISELAQLLPDSVLETTSGLRHSSGVINVVDEPILESSPQNQSQQSDSGSNLNVANNSTSPSQKPNKGVILAKSVDYIKHLKELLDMHMRRNRDLELQLDQLKLQGSFSAINVQTQKYDQERTGGRPDGEEKKVCVESEDWKINQCNSSSNDQEFVDRINHPNLFHNTYHHSIQHQPQQSHHHPQPHTNHNQQPSANSFFGM</sequence>
<dbReference type="SUPFAM" id="SSF47459">
    <property type="entry name" value="HLH, helix-loop-helix DNA-binding domain"/>
    <property type="match status" value="1"/>
</dbReference>
<feature type="compositionally biased region" description="Low complexity" evidence="6">
    <location>
        <begin position="91"/>
        <end position="116"/>
    </location>
</feature>
<comment type="caution">
    <text evidence="8">The sequence shown here is derived from an EMBL/GenBank/DDBJ whole genome shotgun (WGS) entry which is preliminary data.</text>
</comment>
<feature type="domain" description="BHLH" evidence="7">
    <location>
        <begin position="173"/>
        <end position="272"/>
    </location>
</feature>
<proteinExistence type="predicted"/>
<evidence type="ECO:0000256" key="4">
    <source>
        <dbReference type="ARBA" id="ARBA00023242"/>
    </source>
</evidence>
<evidence type="ECO:0000259" key="7">
    <source>
        <dbReference type="PROSITE" id="PS50888"/>
    </source>
</evidence>
<keyword evidence="9" id="KW-1185">Reference proteome</keyword>
<dbReference type="Gene3D" id="4.10.280.10">
    <property type="entry name" value="Helix-loop-helix DNA-binding domain"/>
    <property type="match status" value="1"/>
</dbReference>
<dbReference type="SMART" id="SM00353">
    <property type="entry name" value="HLH"/>
    <property type="match status" value="1"/>
</dbReference>
<dbReference type="InterPro" id="IPR051732">
    <property type="entry name" value="USF"/>
</dbReference>
<feature type="compositionally biased region" description="Low complexity" evidence="6">
    <location>
        <begin position="135"/>
        <end position="146"/>
    </location>
</feature>
<feature type="compositionally biased region" description="Polar residues" evidence="6">
    <location>
        <begin position="242"/>
        <end position="256"/>
    </location>
</feature>
<evidence type="ECO:0000256" key="2">
    <source>
        <dbReference type="ARBA" id="ARBA00023015"/>
    </source>
</evidence>
<feature type="region of interest" description="Disordered" evidence="6">
    <location>
        <begin position="131"/>
        <end position="155"/>
    </location>
</feature>
<keyword evidence="2" id="KW-0805">Transcription regulation</keyword>
<evidence type="ECO:0000313" key="8">
    <source>
        <dbReference type="EMBL" id="CAH7689665.1"/>
    </source>
</evidence>
<dbReference type="GO" id="GO:0005634">
    <property type="term" value="C:nucleus"/>
    <property type="evidence" value="ECO:0007669"/>
    <property type="project" value="UniProtKB-SubCell"/>
</dbReference>
<evidence type="ECO:0000256" key="6">
    <source>
        <dbReference type="SAM" id="MobiDB-lite"/>
    </source>
</evidence>
<dbReference type="GO" id="GO:0000978">
    <property type="term" value="F:RNA polymerase II cis-regulatory region sequence-specific DNA binding"/>
    <property type="evidence" value="ECO:0007669"/>
    <property type="project" value="TreeGrafter"/>
</dbReference>
<feature type="coiled-coil region" evidence="5">
    <location>
        <begin position="269"/>
        <end position="296"/>
    </location>
</feature>
<evidence type="ECO:0000256" key="5">
    <source>
        <dbReference type="SAM" id="Coils"/>
    </source>
</evidence>
<reference evidence="8" key="1">
    <citation type="submission" date="2022-06" db="EMBL/GenBank/DDBJ databases">
        <authorList>
            <consortium name="SYNGENTA / RWTH Aachen University"/>
        </authorList>
    </citation>
    <scope>NUCLEOTIDE SEQUENCE</scope>
</reference>
<dbReference type="InterPro" id="IPR036638">
    <property type="entry name" value="HLH_DNA-bd_sf"/>
</dbReference>
<dbReference type="GO" id="GO:0000981">
    <property type="term" value="F:DNA-binding transcription factor activity, RNA polymerase II-specific"/>
    <property type="evidence" value="ECO:0007669"/>
    <property type="project" value="TreeGrafter"/>
</dbReference>
<accession>A0AAV0BSI6</accession>
<gene>
    <name evidence="8" type="ORF">PPACK8108_LOCUS24794</name>
</gene>
<dbReference type="Pfam" id="PF00010">
    <property type="entry name" value="HLH"/>
    <property type="match status" value="1"/>
</dbReference>
<name>A0AAV0BSI6_PHAPC</name>
<keyword evidence="3" id="KW-0804">Transcription</keyword>
<dbReference type="GO" id="GO:0046983">
    <property type="term" value="F:protein dimerization activity"/>
    <property type="evidence" value="ECO:0007669"/>
    <property type="project" value="InterPro"/>
</dbReference>
<dbReference type="PANTHER" id="PTHR46117:SF3">
    <property type="entry name" value="FI24210P1"/>
    <property type="match status" value="1"/>
</dbReference>
<feature type="region of interest" description="Disordered" evidence="6">
    <location>
        <begin position="363"/>
        <end position="393"/>
    </location>
</feature>
<dbReference type="AlphaFoldDB" id="A0AAV0BSI6"/>
<dbReference type="Proteomes" id="UP001153365">
    <property type="component" value="Unassembled WGS sequence"/>
</dbReference>
<dbReference type="InterPro" id="IPR011598">
    <property type="entry name" value="bHLH_dom"/>
</dbReference>
<dbReference type="PROSITE" id="PS50888">
    <property type="entry name" value="BHLH"/>
    <property type="match status" value="1"/>
</dbReference>
<organism evidence="8 9">
    <name type="scientific">Phakopsora pachyrhizi</name>
    <name type="common">Asian soybean rust disease fungus</name>
    <dbReference type="NCBI Taxonomy" id="170000"/>
    <lineage>
        <taxon>Eukaryota</taxon>
        <taxon>Fungi</taxon>
        <taxon>Dikarya</taxon>
        <taxon>Basidiomycota</taxon>
        <taxon>Pucciniomycotina</taxon>
        <taxon>Pucciniomycetes</taxon>
        <taxon>Pucciniales</taxon>
        <taxon>Phakopsoraceae</taxon>
        <taxon>Phakopsora</taxon>
    </lineage>
</organism>
<keyword evidence="5" id="KW-0175">Coiled coil</keyword>
<evidence type="ECO:0000256" key="1">
    <source>
        <dbReference type="ARBA" id="ARBA00004123"/>
    </source>
</evidence>
<dbReference type="EMBL" id="CALTRL010006112">
    <property type="protein sequence ID" value="CAH7689665.1"/>
    <property type="molecule type" value="Genomic_DNA"/>
</dbReference>
<keyword evidence="8" id="KW-0238">DNA-binding</keyword>
<dbReference type="PANTHER" id="PTHR46117">
    <property type="entry name" value="FI24210P1"/>
    <property type="match status" value="1"/>
</dbReference>
<feature type="region of interest" description="Disordered" evidence="6">
    <location>
        <begin position="227"/>
        <end position="259"/>
    </location>
</feature>
<evidence type="ECO:0000313" key="9">
    <source>
        <dbReference type="Proteomes" id="UP001153365"/>
    </source>
</evidence>
<feature type="compositionally biased region" description="Low complexity" evidence="6">
    <location>
        <begin position="228"/>
        <end position="241"/>
    </location>
</feature>
<protein>
    <submittedName>
        <fullName evidence="8">Helix-loop-helix DNA-binding domain-domain-containing protein</fullName>
    </submittedName>
</protein>
<feature type="compositionally biased region" description="Low complexity" evidence="6">
    <location>
        <begin position="53"/>
        <end position="75"/>
    </location>
</feature>
<feature type="region of interest" description="Disordered" evidence="6">
    <location>
        <begin position="53"/>
        <end position="116"/>
    </location>
</feature>
<feature type="compositionally biased region" description="Low complexity" evidence="6">
    <location>
        <begin position="377"/>
        <end position="386"/>
    </location>
</feature>
<evidence type="ECO:0000256" key="3">
    <source>
        <dbReference type="ARBA" id="ARBA00023163"/>
    </source>
</evidence>
<comment type="subcellular location">
    <subcellularLocation>
        <location evidence="1">Nucleus</location>
    </subcellularLocation>
</comment>
<keyword evidence="4" id="KW-0539">Nucleus</keyword>